<dbReference type="Proteomes" id="UP001595867">
    <property type="component" value="Unassembled WGS sequence"/>
</dbReference>
<evidence type="ECO:0000256" key="1">
    <source>
        <dbReference type="SAM" id="MobiDB-lite"/>
    </source>
</evidence>
<name>A0ABV8J7A3_9ACTN</name>
<accession>A0ABV8J7A3</accession>
<dbReference type="InterPro" id="IPR029787">
    <property type="entry name" value="Nucleotide_cyclase"/>
</dbReference>
<dbReference type="Gene3D" id="3.30.70.270">
    <property type="match status" value="1"/>
</dbReference>
<dbReference type="CDD" id="cd01949">
    <property type="entry name" value="GGDEF"/>
    <property type="match status" value="1"/>
</dbReference>
<dbReference type="EMBL" id="JBHSBL010000029">
    <property type="protein sequence ID" value="MFC4071926.1"/>
    <property type="molecule type" value="Genomic_DNA"/>
</dbReference>
<dbReference type="NCBIfam" id="TIGR00254">
    <property type="entry name" value="GGDEF"/>
    <property type="match status" value="1"/>
</dbReference>
<sequence length="221" mass="23601">MTALLAGILLGYLIAWPRLRTLTGLRTALAEARQLADHDRLTGLLNRWAAARLVFASVEVGRRPTLLALIDLDNFKTINDGYGYQAGDQLLRIVAARLTQAVLPHRGFTARLGGDEFLIVLPHTSTGAIGDALARLAAPAVLHTDDGPISVIPAGSAGITVYAGAGPTTFVDLLHEADVALHHAKHQRGSHRTFQTGMSMPGNAGRHGPRRRDQHPTGGQQ</sequence>
<dbReference type="RefSeq" id="WP_378072870.1">
    <property type="nucleotide sequence ID" value="NZ_JBHSBL010000029.1"/>
</dbReference>
<dbReference type="InterPro" id="IPR050469">
    <property type="entry name" value="Diguanylate_Cyclase"/>
</dbReference>
<evidence type="ECO:0000259" key="2">
    <source>
        <dbReference type="PROSITE" id="PS50887"/>
    </source>
</evidence>
<reference evidence="4" key="1">
    <citation type="journal article" date="2019" name="Int. J. Syst. Evol. Microbiol.">
        <title>The Global Catalogue of Microorganisms (GCM) 10K type strain sequencing project: providing services to taxonomists for standard genome sequencing and annotation.</title>
        <authorList>
            <consortium name="The Broad Institute Genomics Platform"/>
            <consortium name="The Broad Institute Genome Sequencing Center for Infectious Disease"/>
            <person name="Wu L."/>
            <person name="Ma J."/>
        </authorList>
    </citation>
    <scope>NUCLEOTIDE SEQUENCE [LARGE SCALE GENOMIC DNA]</scope>
    <source>
        <strain evidence="4">TBRC 5832</strain>
    </source>
</reference>
<feature type="region of interest" description="Disordered" evidence="1">
    <location>
        <begin position="186"/>
        <end position="221"/>
    </location>
</feature>
<organism evidence="3 4">
    <name type="scientific">Actinoplanes subglobosus</name>
    <dbReference type="NCBI Taxonomy" id="1547892"/>
    <lineage>
        <taxon>Bacteria</taxon>
        <taxon>Bacillati</taxon>
        <taxon>Actinomycetota</taxon>
        <taxon>Actinomycetes</taxon>
        <taxon>Micromonosporales</taxon>
        <taxon>Micromonosporaceae</taxon>
        <taxon>Actinoplanes</taxon>
    </lineage>
</organism>
<dbReference type="Pfam" id="PF00990">
    <property type="entry name" value="GGDEF"/>
    <property type="match status" value="1"/>
</dbReference>
<dbReference type="PROSITE" id="PS50887">
    <property type="entry name" value="GGDEF"/>
    <property type="match status" value="1"/>
</dbReference>
<dbReference type="EC" id="2.7.7.65" evidence="3"/>
<comment type="caution">
    <text evidence="3">The sequence shown here is derived from an EMBL/GenBank/DDBJ whole genome shotgun (WGS) entry which is preliminary data.</text>
</comment>
<dbReference type="InterPro" id="IPR000160">
    <property type="entry name" value="GGDEF_dom"/>
</dbReference>
<dbReference type="PANTHER" id="PTHR45138:SF9">
    <property type="entry name" value="DIGUANYLATE CYCLASE DGCM-RELATED"/>
    <property type="match status" value="1"/>
</dbReference>
<keyword evidence="4" id="KW-1185">Reference proteome</keyword>
<protein>
    <submittedName>
        <fullName evidence="3">GGDEF domain-containing protein</fullName>
        <ecNumber evidence="3">2.7.7.65</ecNumber>
    </submittedName>
</protein>
<keyword evidence="3" id="KW-0808">Transferase</keyword>
<keyword evidence="3" id="KW-0548">Nucleotidyltransferase</keyword>
<evidence type="ECO:0000313" key="4">
    <source>
        <dbReference type="Proteomes" id="UP001595867"/>
    </source>
</evidence>
<dbReference type="SUPFAM" id="SSF55073">
    <property type="entry name" value="Nucleotide cyclase"/>
    <property type="match status" value="1"/>
</dbReference>
<feature type="domain" description="GGDEF" evidence="2">
    <location>
        <begin position="63"/>
        <end position="198"/>
    </location>
</feature>
<proteinExistence type="predicted"/>
<evidence type="ECO:0000313" key="3">
    <source>
        <dbReference type="EMBL" id="MFC4071926.1"/>
    </source>
</evidence>
<dbReference type="InterPro" id="IPR043128">
    <property type="entry name" value="Rev_trsase/Diguanyl_cyclase"/>
</dbReference>
<dbReference type="GO" id="GO:0052621">
    <property type="term" value="F:diguanylate cyclase activity"/>
    <property type="evidence" value="ECO:0007669"/>
    <property type="project" value="UniProtKB-EC"/>
</dbReference>
<dbReference type="SMART" id="SM00267">
    <property type="entry name" value="GGDEF"/>
    <property type="match status" value="1"/>
</dbReference>
<gene>
    <name evidence="3" type="ORF">ACFO0C_43930</name>
</gene>
<dbReference type="PANTHER" id="PTHR45138">
    <property type="entry name" value="REGULATORY COMPONENTS OF SENSORY TRANSDUCTION SYSTEM"/>
    <property type="match status" value="1"/>
</dbReference>